<dbReference type="GO" id="GO:0005737">
    <property type="term" value="C:cytoplasm"/>
    <property type="evidence" value="ECO:0007669"/>
    <property type="project" value="UniProtKB-SubCell"/>
</dbReference>
<proteinExistence type="inferred from homology"/>
<accession>A0A6I1MR54</accession>
<dbReference type="EMBL" id="WHJC01000368">
    <property type="protein sequence ID" value="MPQ44948.1"/>
    <property type="molecule type" value="Genomic_DNA"/>
</dbReference>
<gene>
    <name evidence="9" type="ORF">GBZ86_14555</name>
</gene>
<dbReference type="Gene3D" id="1.10.10.10">
    <property type="entry name" value="Winged helix-like DNA-binding domain superfamily/Winged helix DNA-binding domain"/>
    <property type="match status" value="1"/>
</dbReference>
<dbReference type="GO" id="GO:0003677">
    <property type="term" value="F:DNA binding"/>
    <property type="evidence" value="ECO:0007669"/>
    <property type="project" value="UniProtKB-KW"/>
</dbReference>
<evidence type="ECO:0000256" key="1">
    <source>
        <dbReference type="ARBA" id="ARBA00004496"/>
    </source>
</evidence>
<dbReference type="PRINTS" id="PR00598">
    <property type="entry name" value="HTHMARR"/>
</dbReference>
<evidence type="ECO:0000313" key="10">
    <source>
        <dbReference type="Proteomes" id="UP000430345"/>
    </source>
</evidence>
<protein>
    <recommendedName>
        <fullName evidence="6">HTH-type transcriptional regulator SarZ</fullName>
    </recommendedName>
    <alternativeName>
        <fullName evidence="7">Staphylococcal accessory regulator Z</fullName>
    </alternativeName>
</protein>
<dbReference type="SMART" id="SM00347">
    <property type="entry name" value="HTH_MARR"/>
    <property type="match status" value="1"/>
</dbReference>
<reference evidence="9 10" key="1">
    <citation type="submission" date="2019-10" db="EMBL/GenBank/DDBJ databases">
        <title>The Genome Sequence of Clostridium tarantellae Isolated from Fish Brain.</title>
        <authorList>
            <person name="Bano L."/>
            <person name="Kiel M."/>
            <person name="Sales G."/>
            <person name="Doxey A.C."/>
            <person name="Mansfield M.J."/>
            <person name="Schiavone M."/>
            <person name="Rossetto O."/>
            <person name="Pirazzini M."/>
            <person name="Dobrindt U."/>
            <person name="Montecucco C."/>
        </authorList>
    </citation>
    <scope>NUCLEOTIDE SEQUENCE [LARGE SCALE GENOMIC DNA]</scope>
    <source>
        <strain evidence="9 10">DSM 3997</strain>
    </source>
</reference>
<name>A0A6I1MR54_9CLOT</name>
<dbReference type="OrthoDB" id="9799663at2"/>
<dbReference type="PROSITE" id="PS50995">
    <property type="entry name" value="HTH_MARR_2"/>
    <property type="match status" value="1"/>
</dbReference>
<comment type="similarity">
    <text evidence="5">Belongs to the SarZ family.</text>
</comment>
<evidence type="ECO:0000259" key="8">
    <source>
        <dbReference type="PROSITE" id="PS50995"/>
    </source>
</evidence>
<dbReference type="AlphaFoldDB" id="A0A6I1MR54"/>
<evidence type="ECO:0000313" key="9">
    <source>
        <dbReference type="EMBL" id="MPQ44948.1"/>
    </source>
</evidence>
<comment type="subcellular location">
    <subcellularLocation>
        <location evidence="1">Cytoplasm</location>
    </subcellularLocation>
</comment>
<evidence type="ECO:0000256" key="3">
    <source>
        <dbReference type="ARBA" id="ARBA00023125"/>
    </source>
</evidence>
<dbReference type="SUPFAM" id="SSF46785">
    <property type="entry name" value="Winged helix' DNA-binding domain"/>
    <property type="match status" value="1"/>
</dbReference>
<keyword evidence="4" id="KW-0804">Transcription</keyword>
<dbReference type="PANTHER" id="PTHR42756">
    <property type="entry name" value="TRANSCRIPTIONAL REGULATOR, MARR"/>
    <property type="match status" value="1"/>
</dbReference>
<sequence length="144" mass="16649">MNDKYIVHFMSKTKKKMIKFIQKELAENNLKEIDPSYGNILTALYESNKPLTMNEIVKKTSKDKSTITALVKKLLDLGYVKKFKSTEDNRVTFIVLTEKAEGIKETYTKISKNLNKTVYSGFSDSEKKVFLDLLKRINDNLNNI</sequence>
<organism evidence="9 10">
    <name type="scientific">Clostridium tarantellae</name>
    <dbReference type="NCBI Taxonomy" id="39493"/>
    <lineage>
        <taxon>Bacteria</taxon>
        <taxon>Bacillati</taxon>
        <taxon>Bacillota</taxon>
        <taxon>Clostridia</taxon>
        <taxon>Eubacteriales</taxon>
        <taxon>Clostridiaceae</taxon>
        <taxon>Clostridium</taxon>
    </lineage>
</organism>
<dbReference type="RefSeq" id="WP_152891839.1">
    <property type="nucleotide sequence ID" value="NZ_WHJC01000368.1"/>
</dbReference>
<keyword evidence="2" id="KW-0805">Transcription regulation</keyword>
<keyword evidence="3" id="KW-0238">DNA-binding</keyword>
<evidence type="ECO:0000256" key="2">
    <source>
        <dbReference type="ARBA" id="ARBA00023015"/>
    </source>
</evidence>
<comment type="caution">
    <text evidence="9">The sequence shown here is derived from an EMBL/GenBank/DDBJ whole genome shotgun (WGS) entry which is preliminary data.</text>
</comment>
<feature type="domain" description="HTH marR-type" evidence="8">
    <location>
        <begin position="3"/>
        <end position="139"/>
    </location>
</feature>
<evidence type="ECO:0000256" key="7">
    <source>
        <dbReference type="ARBA" id="ARBA00047207"/>
    </source>
</evidence>
<dbReference type="InterPro" id="IPR055166">
    <property type="entry name" value="Transc_reg_Sar_Rot_HTH"/>
</dbReference>
<dbReference type="InterPro" id="IPR036388">
    <property type="entry name" value="WH-like_DNA-bd_sf"/>
</dbReference>
<dbReference type="InterPro" id="IPR000835">
    <property type="entry name" value="HTH_MarR-typ"/>
</dbReference>
<dbReference type="InterPro" id="IPR036390">
    <property type="entry name" value="WH_DNA-bd_sf"/>
</dbReference>
<evidence type="ECO:0000256" key="4">
    <source>
        <dbReference type="ARBA" id="ARBA00023163"/>
    </source>
</evidence>
<keyword evidence="10" id="KW-1185">Reference proteome</keyword>
<dbReference type="GO" id="GO:0003700">
    <property type="term" value="F:DNA-binding transcription factor activity"/>
    <property type="evidence" value="ECO:0007669"/>
    <property type="project" value="InterPro"/>
</dbReference>
<evidence type="ECO:0000256" key="5">
    <source>
        <dbReference type="ARBA" id="ARBA00046337"/>
    </source>
</evidence>
<evidence type="ECO:0000256" key="6">
    <source>
        <dbReference type="ARBA" id="ARBA00047188"/>
    </source>
</evidence>
<dbReference type="Proteomes" id="UP000430345">
    <property type="component" value="Unassembled WGS sequence"/>
</dbReference>
<dbReference type="PANTHER" id="PTHR42756:SF1">
    <property type="entry name" value="TRANSCRIPTIONAL REPRESSOR OF EMRAB OPERON"/>
    <property type="match status" value="1"/>
</dbReference>
<dbReference type="Pfam" id="PF22381">
    <property type="entry name" value="Staph_reg_Sar_Rot"/>
    <property type="match status" value="1"/>
</dbReference>